<keyword evidence="3" id="KW-1185">Reference proteome</keyword>
<dbReference type="Proteomes" id="UP000215335">
    <property type="component" value="Unassembled WGS sequence"/>
</dbReference>
<dbReference type="Pfam" id="PF15868">
    <property type="entry name" value="MBF2"/>
    <property type="match status" value="1"/>
</dbReference>
<dbReference type="EMBL" id="NNAY01001836">
    <property type="protein sequence ID" value="OXU22755.1"/>
    <property type="molecule type" value="Genomic_DNA"/>
</dbReference>
<protein>
    <recommendedName>
        <fullName evidence="4">Salivary secreted peptide</fullName>
    </recommendedName>
</protein>
<evidence type="ECO:0000256" key="1">
    <source>
        <dbReference type="SAM" id="SignalP"/>
    </source>
</evidence>
<gene>
    <name evidence="2" type="ORF">TSAR_006130</name>
</gene>
<accession>A0A232EWQ0</accession>
<proteinExistence type="predicted"/>
<reference evidence="2 3" key="1">
    <citation type="journal article" date="2017" name="Curr. Biol.">
        <title>The Evolution of Venom by Co-option of Single-Copy Genes.</title>
        <authorList>
            <person name="Martinson E.O."/>
            <person name="Mrinalini"/>
            <person name="Kelkar Y.D."/>
            <person name="Chang C.H."/>
            <person name="Werren J.H."/>
        </authorList>
    </citation>
    <scope>NUCLEOTIDE SEQUENCE [LARGE SCALE GENOMIC DNA]</scope>
    <source>
        <strain evidence="2 3">Alberta</strain>
        <tissue evidence="2">Whole body</tissue>
    </source>
</reference>
<keyword evidence="1" id="KW-0732">Signal</keyword>
<evidence type="ECO:0000313" key="3">
    <source>
        <dbReference type="Proteomes" id="UP000215335"/>
    </source>
</evidence>
<dbReference type="PANTHER" id="PTHR37685:SF1">
    <property type="entry name" value="GEO11136P1-RELATED"/>
    <property type="match status" value="1"/>
</dbReference>
<dbReference type="InterPro" id="IPR031734">
    <property type="entry name" value="MBF2"/>
</dbReference>
<dbReference type="AlphaFoldDB" id="A0A232EWQ0"/>
<feature type="signal peptide" evidence="1">
    <location>
        <begin position="1"/>
        <end position="22"/>
    </location>
</feature>
<feature type="chain" id="PRO_5012534004" description="Salivary secreted peptide" evidence="1">
    <location>
        <begin position="23"/>
        <end position="133"/>
    </location>
</feature>
<dbReference type="PANTHER" id="PTHR37685">
    <property type="entry name" value="GEO11136P1-RELATED"/>
    <property type="match status" value="1"/>
</dbReference>
<evidence type="ECO:0008006" key="4">
    <source>
        <dbReference type="Google" id="ProtNLM"/>
    </source>
</evidence>
<dbReference type="OrthoDB" id="8192785at2759"/>
<evidence type="ECO:0000313" key="2">
    <source>
        <dbReference type="EMBL" id="OXU22755.1"/>
    </source>
</evidence>
<organism evidence="2 3">
    <name type="scientific">Trichomalopsis sarcophagae</name>
    <dbReference type="NCBI Taxonomy" id="543379"/>
    <lineage>
        <taxon>Eukaryota</taxon>
        <taxon>Metazoa</taxon>
        <taxon>Ecdysozoa</taxon>
        <taxon>Arthropoda</taxon>
        <taxon>Hexapoda</taxon>
        <taxon>Insecta</taxon>
        <taxon>Pterygota</taxon>
        <taxon>Neoptera</taxon>
        <taxon>Endopterygota</taxon>
        <taxon>Hymenoptera</taxon>
        <taxon>Apocrita</taxon>
        <taxon>Proctotrupomorpha</taxon>
        <taxon>Chalcidoidea</taxon>
        <taxon>Pteromalidae</taxon>
        <taxon>Pteromalinae</taxon>
        <taxon>Trichomalopsis</taxon>
    </lineage>
</organism>
<name>A0A232EWQ0_9HYME</name>
<comment type="caution">
    <text evidence="2">The sequence shown here is derived from an EMBL/GenBank/DDBJ whole genome shotgun (WGS) entry which is preliminary data.</text>
</comment>
<sequence>MTSFKTLSLVAIVLVVAATVSSSPLPLEKVEVFTSNDLVVGNRQARDSLVYTESITEKFLVSGKKLIITRNIQVPNGYVITQVRATDKAADGTGAEATVIGGGPDMEFVSLRFKSQRWRGIYFDIQVYAKPRY</sequence>